<evidence type="ECO:0000256" key="3">
    <source>
        <dbReference type="ARBA" id="ARBA00022449"/>
    </source>
</evidence>
<evidence type="ECO:0000313" key="11">
    <source>
        <dbReference type="Proteomes" id="UP001357452"/>
    </source>
</evidence>
<evidence type="ECO:0000259" key="9">
    <source>
        <dbReference type="Pfam" id="PF00999"/>
    </source>
</evidence>
<dbReference type="InterPro" id="IPR038770">
    <property type="entry name" value="Na+/solute_symporter_sf"/>
</dbReference>
<keyword evidence="5 8" id="KW-1133">Transmembrane helix</keyword>
<accession>A0ABU7RD13</accession>
<dbReference type="PANTHER" id="PTHR43562:SF4">
    <property type="entry name" value="NA(+)_H(+) ANTIPORTER NHAS5"/>
    <property type="match status" value="1"/>
</dbReference>
<feature type="transmembrane region" description="Helical" evidence="8">
    <location>
        <begin position="126"/>
        <end position="145"/>
    </location>
</feature>
<feature type="transmembrane region" description="Helical" evidence="8">
    <location>
        <begin position="98"/>
        <end position="120"/>
    </location>
</feature>
<dbReference type="EMBL" id="JAZGLY010000001">
    <property type="protein sequence ID" value="MEE6185885.1"/>
    <property type="molecule type" value="Genomic_DNA"/>
</dbReference>
<keyword evidence="7 8" id="KW-0472">Membrane</keyword>
<feature type="transmembrane region" description="Helical" evidence="8">
    <location>
        <begin position="67"/>
        <end position="86"/>
    </location>
</feature>
<dbReference type="SUPFAM" id="SSF52402">
    <property type="entry name" value="Adenine nucleotide alpha hydrolases-like"/>
    <property type="match status" value="1"/>
</dbReference>
<keyword evidence="2" id="KW-0813">Transport</keyword>
<feature type="transmembrane region" description="Helical" evidence="8">
    <location>
        <begin position="339"/>
        <end position="359"/>
    </location>
</feature>
<dbReference type="Proteomes" id="UP001357452">
    <property type="component" value="Unassembled WGS sequence"/>
</dbReference>
<name>A0ABU7RD13_9BACT</name>
<evidence type="ECO:0000313" key="10">
    <source>
        <dbReference type="EMBL" id="MEE6185885.1"/>
    </source>
</evidence>
<evidence type="ECO:0000256" key="2">
    <source>
        <dbReference type="ARBA" id="ARBA00022448"/>
    </source>
</evidence>
<comment type="subcellular location">
    <subcellularLocation>
        <location evidence="1">Membrane</location>
        <topology evidence="1">Multi-pass membrane protein</topology>
    </subcellularLocation>
</comment>
<feature type="domain" description="Cation/H+ exchanger transmembrane" evidence="9">
    <location>
        <begin position="26"/>
        <end position="398"/>
    </location>
</feature>
<organism evidence="10 11">
    <name type="scientific">Niabella digestorum</name>
    <dbReference type="NCBI Taxonomy" id="3117701"/>
    <lineage>
        <taxon>Bacteria</taxon>
        <taxon>Pseudomonadati</taxon>
        <taxon>Bacteroidota</taxon>
        <taxon>Chitinophagia</taxon>
        <taxon>Chitinophagales</taxon>
        <taxon>Chitinophagaceae</taxon>
        <taxon>Niabella</taxon>
    </lineage>
</organism>
<dbReference type="Pfam" id="PF00999">
    <property type="entry name" value="Na_H_Exchanger"/>
    <property type="match status" value="1"/>
</dbReference>
<dbReference type="RefSeq" id="WP_330973291.1">
    <property type="nucleotide sequence ID" value="NZ_JAZGLY010000001.1"/>
</dbReference>
<dbReference type="Gene3D" id="1.20.1530.20">
    <property type="match status" value="1"/>
</dbReference>
<dbReference type="PANTHER" id="PTHR43562">
    <property type="entry name" value="NAPA-TYPE SODIUM/HYDROGEN ANTIPORTER"/>
    <property type="match status" value="1"/>
</dbReference>
<proteinExistence type="predicted"/>
<evidence type="ECO:0000256" key="7">
    <source>
        <dbReference type="ARBA" id="ARBA00023136"/>
    </source>
</evidence>
<keyword evidence="11" id="KW-1185">Reference proteome</keyword>
<sequence>MVALLSSLDLSLPLTNPVIIFALVLFIILFAPILFSKIKVPHIIGLIIAGVLVGPHGLNLLRRDTSIVLFGTVGLLYIMFLAGLEIDLAEFKKNKKKILVFGLITFLLPFIFGTLASYYILGYSLLSSMLLASMFSSHTLVAYPIASKYGVIRNRAVAMAVGGTMVTDTGALLILAAITGMAKEQVSSAFWVQLGLSAVIFVCIVLFLFPIIIRWFFKEFEDSVSQYIFVLGMVFLASFLAEAAGIEAIIGAFFSGLVLNRFVPHTSALMNRINFVGNAIFIPFFLISVGMLVDVKVLVKGWGALKVATVIIFTAVITKQLAAWITQKIFKLTPSEGKMLFGLSTSHAAATLAIILVGYNIIIGETMTGEPIRLLNEDILNATILLILVSCGIGSFVTEKAAKDLALQEEAGNTETTSDTGEKILVSMAYPEIINALVDFGILLKTQKSQAQLYGLHIVDEEGETKNTAGKGKKMLDQAVSYAIASDTKMTPLIRYDSSISNGIVYTIKEQSITDIIIGLHKGADEKVFFGDITENILKRVYETIYIYKPAQPINTLKRMVVVIPPNAETEPGFVHWVHKLYEMAKEAGMKINFYGTDATLSAIENLIRHNNGSLQPGYNKFDQWDDFLIFTRELTANDLFIIISSRRGYSSYVPQLNKLPYYLSNYFSKHSYLILYPKQLDTGINMEDIQQADGKLIETLSEQLDVINKAGKFIRRKLWKKK</sequence>
<keyword evidence="6" id="KW-0406">Ion transport</keyword>
<reference evidence="10 11" key="1">
    <citation type="submission" date="2024-01" db="EMBL/GenBank/DDBJ databases">
        <title>Niabella digestum sp. nov., isolated from waste digestion system.</title>
        <authorList>
            <person name="Zhang L."/>
        </authorList>
    </citation>
    <scope>NUCLEOTIDE SEQUENCE [LARGE SCALE GENOMIC DNA]</scope>
    <source>
        <strain evidence="10 11">A18</strain>
    </source>
</reference>
<gene>
    <name evidence="10" type="ORF">V2H41_01235</name>
</gene>
<evidence type="ECO:0000256" key="4">
    <source>
        <dbReference type="ARBA" id="ARBA00022692"/>
    </source>
</evidence>
<feature type="transmembrane region" description="Helical" evidence="8">
    <location>
        <begin position="157"/>
        <end position="178"/>
    </location>
</feature>
<evidence type="ECO:0000256" key="5">
    <source>
        <dbReference type="ARBA" id="ARBA00022989"/>
    </source>
</evidence>
<evidence type="ECO:0000256" key="8">
    <source>
        <dbReference type="SAM" id="Phobius"/>
    </source>
</evidence>
<feature type="transmembrane region" description="Helical" evidence="8">
    <location>
        <begin position="379"/>
        <end position="398"/>
    </location>
</feature>
<keyword evidence="4 8" id="KW-0812">Transmembrane</keyword>
<feature type="transmembrane region" description="Helical" evidence="8">
    <location>
        <begin position="14"/>
        <end position="35"/>
    </location>
</feature>
<protein>
    <submittedName>
        <fullName evidence="10">Cation:proton antiporter</fullName>
    </submittedName>
</protein>
<feature type="transmembrane region" description="Helical" evidence="8">
    <location>
        <begin position="42"/>
        <end position="61"/>
    </location>
</feature>
<dbReference type="InterPro" id="IPR006153">
    <property type="entry name" value="Cation/H_exchanger_TM"/>
</dbReference>
<evidence type="ECO:0000256" key="6">
    <source>
        <dbReference type="ARBA" id="ARBA00023065"/>
    </source>
</evidence>
<evidence type="ECO:0000256" key="1">
    <source>
        <dbReference type="ARBA" id="ARBA00004141"/>
    </source>
</evidence>
<comment type="caution">
    <text evidence="10">The sequence shown here is derived from an EMBL/GenBank/DDBJ whole genome shotgun (WGS) entry which is preliminary data.</text>
</comment>
<feature type="transmembrane region" description="Helical" evidence="8">
    <location>
        <begin position="299"/>
        <end position="318"/>
    </location>
</feature>
<feature type="transmembrane region" description="Helical" evidence="8">
    <location>
        <begin position="275"/>
        <end position="293"/>
    </location>
</feature>
<feature type="transmembrane region" description="Helical" evidence="8">
    <location>
        <begin position="190"/>
        <end position="217"/>
    </location>
</feature>
<keyword evidence="3" id="KW-0050">Antiport</keyword>
<feature type="transmembrane region" description="Helical" evidence="8">
    <location>
        <begin position="224"/>
        <end position="240"/>
    </location>
</feature>